<dbReference type="SUPFAM" id="SSF48452">
    <property type="entry name" value="TPR-like"/>
    <property type="match status" value="1"/>
</dbReference>
<evidence type="ECO:0000256" key="1">
    <source>
        <dbReference type="ARBA" id="ARBA00004442"/>
    </source>
</evidence>
<evidence type="ECO:0000259" key="9">
    <source>
        <dbReference type="Pfam" id="PF14322"/>
    </source>
</evidence>
<dbReference type="InterPro" id="IPR033985">
    <property type="entry name" value="SusD-like_N"/>
</dbReference>
<evidence type="ECO:0000256" key="7">
    <source>
        <dbReference type="SAM" id="SignalP"/>
    </source>
</evidence>
<dbReference type="PROSITE" id="PS51257">
    <property type="entry name" value="PROKAR_LIPOPROTEIN"/>
    <property type="match status" value="1"/>
</dbReference>
<feature type="region of interest" description="Disordered" evidence="6">
    <location>
        <begin position="503"/>
        <end position="522"/>
    </location>
</feature>
<keyword evidence="3 7" id="KW-0732">Signal</keyword>
<sequence length="522" mass="59452">MKNVIKIHKLAIACLLTGAMGMTSCSDFLDQEPKSAITKEEALTLENIGPTVDGLYSAFRDSKSGREGLTFSLLGLDESKQGIVQMDDAGQAGLDLYNGQLNPMSTQVDKMWSKRWPMVIAAATAIDALDALDKKAENDDVKARIQQLRAESCFIRALVMMELTMYWGEIPVIDIAKMIDSARHPLNEVWGQIIDDFTFAAKTLKNEYGTTGQMRATSGAAWAMLGKAYMSAPVESGYRDFDLARKSFEEMMDRYSLEPDFAKLFDENLEFNTPESIFELDYNNLVNMNHWQFDMGSRTVDANFGNGCYFTGYDVALPTAYAYKTKAEGGIWEDGDLRKDESIRYDFTYLGVTLTEVSWGADELDPHIKKYEDERTDQFNGSLANMWYSGKNFIFLRYADVLLCYAECLNELGETGQANTIVNQVRTRAWGGTLPNQYAWNYSQEEFRVQILDERIRELCFEGWRRMDLIRTGKFVELIKERNPWAKQSGTIKDFHMRFPIPDTEIKNNSDIPEEDQNPGYK</sequence>
<feature type="compositionally biased region" description="Acidic residues" evidence="6">
    <location>
        <begin position="512"/>
        <end position="522"/>
    </location>
</feature>
<keyword evidence="11" id="KW-1185">Reference proteome</keyword>
<accession>A0A926IKI6</accession>
<proteinExistence type="inferred from homology"/>
<dbReference type="Gene3D" id="1.25.40.390">
    <property type="match status" value="1"/>
</dbReference>
<keyword evidence="4" id="KW-0472">Membrane</keyword>
<evidence type="ECO:0000256" key="3">
    <source>
        <dbReference type="ARBA" id="ARBA00022729"/>
    </source>
</evidence>
<dbReference type="Pfam" id="PF14322">
    <property type="entry name" value="SusD-like_3"/>
    <property type="match status" value="1"/>
</dbReference>
<protein>
    <submittedName>
        <fullName evidence="10">RagB/SusD family nutrient uptake outer membrane protein</fullName>
    </submittedName>
</protein>
<dbReference type="Proteomes" id="UP000651085">
    <property type="component" value="Unassembled WGS sequence"/>
</dbReference>
<evidence type="ECO:0000313" key="10">
    <source>
        <dbReference type="EMBL" id="MBC8593952.1"/>
    </source>
</evidence>
<organism evidence="10 11">
    <name type="scientific">Jilunia laotingensis</name>
    <dbReference type="NCBI Taxonomy" id="2763675"/>
    <lineage>
        <taxon>Bacteria</taxon>
        <taxon>Pseudomonadati</taxon>
        <taxon>Bacteroidota</taxon>
        <taxon>Bacteroidia</taxon>
        <taxon>Bacteroidales</taxon>
        <taxon>Bacteroidaceae</taxon>
        <taxon>Jilunia</taxon>
    </lineage>
</organism>
<feature type="signal peptide" evidence="7">
    <location>
        <begin position="1"/>
        <end position="25"/>
    </location>
</feature>
<dbReference type="RefSeq" id="WP_262435058.1">
    <property type="nucleotide sequence ID" value="NZ_JACRTF010000001.1"/>
</dbReference>
<evidence type="ECO:0000256" key="4">
    <source>
        <dbReference type="ARBA" id="ARBA00023136"/>
    </source>
</evidence>
<evidence type="ECO:0000313" key="11">
    <source>
        <dbReference type="Proteomes" id="UP000651085"/>
    </source>
</evidence>
<dbReference type="AlphaFoldDB" id="A0A926IKI6"/>
<dbReference type="Pfam" id="PF07980">
    <property type="entry name" value="SusD_RagB"/>
    <property type="match status" value="1"/>
</dbReference>
<evidence type="ECO:0000259" key="8">
    <source>
        <dbReference type="Pfam" id="PF07980"/>
    </source>
</evidence>
<evidence type="ECO:0000256" key="2">
    <source>
        <dbReference type="ARBA" id="ARBA00006275"/>
    </source>
</evidence>
<reference evidence="10" key="1">
    <citation type="submission" date="2020-08" db="EMBL/GenBank/DDBJ databases">
        <title>Genome public.</title>
        <authorList>
            <person name="Liu C."/>
            <person name="Sun Q."/>
        </authorList>
    </citation>
    <scope>NUCLEOTIDE SEQUENCE</scope>
    <source>
        <strain evidence="10">N12</strain>
    </source>
</reference>
<name>A0A926IKI6_9BACT</name>
<feature type="chain" id="PRO_5038636612" evidence="7">
    <location>
        <begin position="26"/>
        <end position="522"/>
    </location>
</feature>
<gene>
    <name evidence="10" type="ORF">H8744_11980</name>
</gene>
<comment type="similarity">
    <text evidence="2">Belongs to the SusD family.</text>
</comment>
<keyword evidence="5" id="KW-0998">Cell outer membrane</keyword>
<feature type="domain" description="RagB/SusD" evidence="8">
    <location>
        <begin position="274"/>
        <end position="521"/>
    </location>
</feature>
<dbReference type="EMBL" id="JACRTF010000001">
    <property type="protein sequence ID" value="MBC8593952.1"/>
    <property type="molecule type" value="Genomic_DNA"/>
</dbReference>
<evidence type="ECO:0000256" key="5">
    <source>
        <dbReference type="ARBA" id="ARBA00023237"/>
    </source>
</evidence>
<dbReference type="InterPro" id="IPR011990">
    <property type="entry name" value="TPR-like_helical_dom_sf"/>
</dbReference>
<feature type="domain" description="SusD-like N-terminal" evidence="9">
    <location>
        <begin position="27"/>
        <end position="229"/>
    </location>
</feature>
<comment type="subcellular location">
    <subcellularLocation>
        <location evidence="1">Cell outer membrane</location>
    </subcellularLocation>
</comment>
<comment type="caution">
    <text evidence="10">The sequence shown here is derived from an EMBL/GenBank/DDBJ whole genome shotgun (WGS) entry which is preliminary data.</text>
</comment>
<dbReference type="GO" id="GO:0009279">
    <property type="term" value="C:cell outer membrane"/>
    <property type="evidence" value="ECO:0007669"/>
    <property type="project" value="UniProtKB-SubCell"/>
</dbReference>
<dbReference type="InterPro" id="IPR012944">
    <property type="entry name" value="SusD_RagB_dom"/>
</dbReference>
<evidence type="ECO:0000256" key="6">
    <source>
        <dbReference type="SAM" id="MobiDB-lite"/>
    </source>
</evidence>